<dbReference type="GO" id="GO:0009055">
    <property type="term" value="F:electron transfer activity"/>
    <property type="evidence" value="ECO:0007669"/>
    <property type="project" value="InterPro"/>
</dbReference>
<keyword evidence="2 6" id="KW-0349">Heme</keyword>
<evidence type="ECO:0000259" key="8">
    <source>
        <dbReference type="PROSITE" id="PS51007"/>
    </source>
</evidence>
<dbReference type="Proteomes" id="UP000192923">
    <property type="component" value="Unassembled WGS sequence"/>
</dbReference>
<dbReference type="SUPFAM" id="SSF46626">
    <property type="entry name" value="Cytochrome c"/>
    <property type="match status" value="2"/>
</dbReference>
<dbReference type="InterPro" id="IPR008168">
    <property type="entry name" value="Cyt_C_IC"/>
</dbReference>
<feature type="chain" id="PRO_5011012552" evidence="7">
    <location>
        <begin position="26"/>
        <end position="205"/>
    </location>
</feature>
<reference evidence="9 10" key="1">
    <citation type="submission" date="2016-12" db="EMBL/GenBank/DDBJ databases">
        <authorList>
            <person name="Song W.-J."/>
            <person name="Kurnit D.M."/>
        </authorList>
    </citation>
    <scope>NUCLEOTIDE SEQUENCE [LARGE SCALE GENOMIC DNA]</scope>
    <source>
        <strain evidence="9 10">175</strain>
    </source>
</reference>
<keyword evidence="1" id="KW-0813">Transport</keyword>
<sequence>MKKKVLWSLLVAGLFGSSILSVSQAAGDPEAGKKKYYTCEGCHGVESSTNAYPTYHVPRLGGQHADYVVAALEAYQKGERKHSSMLGNAASMSEQDMQDIAAFVSKFKGLNVTLPVTGNAAAGKDKVAACGGCHGEDGNNDNPMFPRLAGQYESYIVKALQDYKSGKRSNPMMAGFAAMLSDEEMKDVAAYYASQKKGLIIPRDN</sequence>
<organism evidence="9 10">
    <name type="scientific">Methylomagnum ishizawai</name>
    <dbReference type="NCBI Taxonomy" id="1760988"/>
    <lineage>
        <taxon>Bacteria</taxon>
        <taxon>Pseudomonadati</taxon>
        <taxon>Pseudomonadota</taxon>
        <taxon>Gammaproteobacteria</taxon>
        <taxon>Methylococcales</taxon>
        <taxon>Methylococcaceae</taxon>
        <taxon>Methylomagnum</taxon>
    </lineage>
</organism>
<accession>A0A1Y6CTW1</accession>
<proteinExistence type="predicted"/>
<evidence type="ECO:0000256" key="1">
    <source>
        <dbReference type="ARBA" id="ARBA00022448"/>
    </source>
</evidence>
<dbReference type="PANTHER" id="PTHR33751:SF9">
    <property type="entry name" value="CYTOCHROME C4"/>
    <property type="match status" value="1"/>
</dbReference>
<dbReference type="OrthoDB" id="9796421at2"/>
<dbReference type="Pfam" id="PF00034">
    <property type="entry name" value="Cytochrom_C"/>
    <property type="match status" value="2"/>
</dbReference>
<evidence type="ECO:0000313" key="10">
    <source>
        <dbReference type="Proteomes" id="UP000192923"/>
    </source>
</evidence>
<feature type="domain" description="Cytochrome c" evidence="8">
    <location>
        <begin position="118"/>
        <end position="196"/>
    </location>
</feature>
<dbReference type="PROSITE" id="PS51007">
    <property type="entry name" value="CYTC"/>
    <property type="match status" value="2"/>
</dbReference>
<dbReference type="InterPro" id="IPR050597">
    <property type="entry name" value="Cytochrome_c_Oxidase_Subunit"/>
</dbReference>
<dbReference type="RefSeq" id="WP_085211164.1">
    <property type="nucleotide sequence ID" value="NZ_FXAM01000001.1"/>
</dbReference>
<protein>
    <submittedName>
        <fullName evidence="9">Cytochrome c553</fullName>
    </submittedName>
</protein>
<keyword evidence="5 6" id="KW-0408">Iron</keyword>
<keyword evidence="10" id="KW-1185">Reference proteome</keyword>
<dbReference type="PANTHER" id="PTHR33751">
    <property type="entry name" value="CBB3-TYPE CYTOCHROME C OXIDASE SUBUNIT FIXP"/>
    <property type="match status" value="1"/>
</dbReference>
<evidence type="ECO:0000256" key="3">
    <source>
        <dbReference type="ARBA" id="ARBA00022723"/>
    </source>
</evidence>
<dbReference type="Gene3D" id="1.10.760.10">
    <property type="entry name" value="Cytochrome c-like domain"/>
    <property type="match status" value="2"/>
</dbReference>
<evidence type="ECO:0000313" key="9">
    <source>
        <dbReference type="EMBL" id="SMF94089.1"/>
    </source>
</evidence>
<keyword evidence="4" id="KW-0249">Electron transport</keyword>
<dbReference type="STRING" id="1760988.SAMN02949497_1396"/>
<keyword evidence="3 6" id="KW-0479">Metal-binding</keyword>
<dbReference type="InterPro" id="IPR009056">
    <property type="entry name" value="Cyt_c-like_dom"/>
</dbReference>
<dbReference type="EMBL" id="FXAM01000001">
    <property type="protein sequence ID" value="SMF94089.1"/>
    <property type="molecule type" value="Genomic_DNA"/>
</dbReference>
<dbReference type="PRINTS" id="PR00605">
    <property type="entry name" value="CYTCHROMECIC"/>
</dbReference>
<gene>
    <name evidence="9" type="ORF">SAMN02949497_1396</name>
</gene>
<feature type="signal peptide" evidence="7">
    <location>
        <begin position="1"/>
        <end position="25"/>
    </location>
</feature>
<keyword evidence="7" id="KW-0732">Signal</keyword>
<dbReference type="GO" id="GO:0020037">
    <property type="term" value="F:heme binding"/>
    <property type="evidence" value="ECO:0007669"/>
    <property type="project" value="InterPro"/>
</dbReference>
<name>A0A1Y6CTW1_9GAMM</name>
<dbReference type="InterPro" id="IPR036909">
    <property type="entry name" value="Cyt_c-like_dom_sf"/>
</dbReference>
<evidence type="ECO:0000256" key="2">
    <source>
        <dbReference type="ARBA" id="ARBA00022617"/>
    </source>
</evidence>
<feature type="domain" description="Cytochrome c" evidence="8">
    <location>
        <begin position="27"/>
        <end position="108"/>
    </location>
</feature>
<evidence type="ECO:0000256" key="5">
    <source>
        <dbReference type="ARBA" id="ARBA00023004"/>
    </source>
</evidence>
<dbReference type="AlphaFoldDB" id="A0A1Y6CTW1"/>
<evidence type="ECO:0000256" key="7">
    <source>
        <dbReference type="SAM" id="SignalP"/>
    </source>
</evidence>
<evidence type="ECO:0000256" key="6">
    <source>
        <dbReference type="PROSITE-ProRule" id="PRU00433"/>
    </source>
</evidence>
<evidence type="ECO:0000256" key="4">
    <source>
        <dbReference type="ARBA" id="ARBA00022982"/>
    </source>
</evidence>
<dbReference type="GO" id="GO:0005506">
    <property type="term" value="F:iron ion binding"/>
    <property type="evidence" value="ECO:0007669"/>
    <property type="project" value="InterPro"/>
</dbReference>